<sequence>YKILKNSYKGKDYYTLLGLDDNDFLTTKKWIDVLTFNNQGEPEFGAPIFQYTYDTIKIEPPVDRFLLEYKKDAKARMNYDSEIDAIVFDHLVSDNNKPWQKTTLIPSGLYEGFKWKDGKWVHVKDMFAADPESKTAPIPHPKEDSEFF</sequence>
<dbReference type="Proteomes" id="UP000249645">
    <property type="component" value="Unassembled WGS sequence"/>
</dbReference>
<gene>
    <name evidence="1" type="ORF">DI598_20725</name>
</gene>
<name>A0A2W5E2G4_9SPHI</name>
<accession>A0A2W5E2G4</accession>
<dbReference type="EMBL" id="QFOI01000755">
    <property type="protein sequence ID" value="PZP38465.1"/>
    <property type="molecule type" value="Genomic_DNA"/>
</dbReference>
<organism evidence="1 2">
    <name type="scientific">Pseudopedobacter saltans</name>
    <dbReference type="NCBI Taxonomy" id="151895"/>
    <lineage>
        <taxon>Bacteria</taxon>
        <taxon>Pseudomonadati</taxon>
        <taxon>Bacteroidota</taxon>
        <taxon>Sphingobacteriia</taxon>
        <taxon>Sphingobacteriales</taxon>
        <taxon>Sphingobacteriaceae</taxon>
        <taxon>Pseudopedobacter</taxon>
    </lineage>
</organism>
<proteinExistence type="predicted"/>
<reference evidence="1 2" key="1">
    <citation type="submission" date="2017-11" db="EMBL/GenBank/DDBJ databases">
        <title>Infants hospitalized years apart are colonized by the same room-sourced microbial strains.</title>
        <authorList>
            <person name="Brooks B."/>
            <person name="Olm M.R."/>
            <person name="Firek B.A."/>
            <person name="Baker R."/>
            <person name="Thomas B.C."/>
            <person name="Morowitz M.J."/>
            <person name="Banfield J.F."/>
        </authorList>
    </citation>
    <scope>NUCLEOTIDE SEQUENCE [LARGE SCALE GENOMIC DNA]</scope>
    <source>
        <strain evidence="1">S2_009_000_R2_76</strain>
    </source>
</reference>
<comment type="caution">
    <text evidence="1">The sequence shown here is derived from an EMBL/GenBank/DDBJ whole genome shotgun (WGS) entry which is preliminary data.</text>
</comment>
<evidence type="ECO:0000313" key="1">
    <source>
        <dbReference type="EMBL" id="PZP38465.1"/>
    </source>
</evidence>
<protein>
    <submittedName>
        <fullName evidence="1">Uncharacterized protein</fullName>
    </submittedName>
</protein>
<dbReference type="AlphaFoldDB" id="A0A2W5E2G4"/>
<feature type="non-terminal residue" evidence="1">
    <location>
        <position position="1"/>
    </location>
</feature>
<evidence type="ECO:0000313" key="2">
    <source>
        <dbReference type="Proteomes" id="UP000249645"/>
    </source>
</evidence>